<dbReference type="GO" id="GO:0004185">
    <property type="term" value="F:serine-type carboxypeptidase activity"/>
    <property type="evidence" value="ECO:0007669"/>
    <property type="project" value="InterPro"/>
</dbReference>
<keyword evidence="5" id="KW-0325">Glycoprotein</keyword>
<evidence type="ECO:0000256" key="5">
    <source>
        <dbReference type="ARBA" id="ARBA00023180"/>
    </source>
</evidence>
<dbReference type="PROSITE" id="PS00560">
    <property type="entry name" value="CARBOXYPEPT_SER_HIS"/>
    <property type="match status" value="1"/>
</dbReference>
<dbReference type="GO" id="GO:0006508">
    <property type="term" value="P:proteolysis"/>
    <property type="evidence" value="ECO:0007669"/>
    <property type="project" value="UniProtKB-KW"/>
</dbReference>
<reference evidence="6 7" key="1">
    <citation type="journal article" date="2018" name="PLoS Genet.">
        <title>Population sequencing reveals clonal diversity and ancestral inbreeding in the grapevine cultivar Chardonnay.</title>
        <authorList>
            <person name="Roach M.J."/>
            <person name="Johnson D.L."/>
            <person name="Bohlmann J."/>
            <person name="van Vuuren H.J."/>
            <person name="Jones S.J."/>
            <person name="Pretorius I.S."/>
            <person name="Schmidt S.A."/>
            <person name="Borneman A.R."/>
        </authorList>
    </citation>
    <scope>NUCLEOTIDE SEQUENCE [LARGE SCALE GENOMIC DNA]</scope>
    <source>
        <strain evidence="7">cv. Chardonnay</strain>
        <tissue evidence="6">Leaf</tissue>
    </source>
</reference>
<proteinExistence type="inferred from homology"/>
<dbReference type="Gene3D" id="3.40.50.12670">
    <property type="match status" value="1"/>
</dbReference>
<sequence>MAVPSGSTSDFNIQLVGGYTEVYKGDLTFATVRGAGHQVPSFRPKRALSLIVHFLSGTPLPKPSSKH</sequence>
<evidence type="ECO:0000313" key="6">
    <source>
        <dbReference type="EMBL" id="RVW40810.1"/>
    </source>
</evidence>
<keyword evidence="2 6" id="KW-0121">Carboxypeptidase</keyword>
<accession>A0A438DZI2</accession>
<dbReference type="InterPro" id="IPR029058">
    <property type="entry name" value="AB_hydrolase_fold"/>
</dbReference>
<dbReference type="OrthoDB" id="443318at2759"/>
<dbReference type="AlphaFoldDB" id="A0A438DZI2"/>
<evidence type="ECO:0000256" key="4">
    <source>
        <dbReference type="ARBA" id="ARBA00022801"/>
    </source>
</evidence>
<organism evidence="6 7">
    <name type="scientific">Vitis vinifera</name>
    <name type="common">Grape</name>
    <dbReference type="NCBI Taxonomy" id="29760"/>
    <lineage>
        <taxon>Eukaryota</taxon>
        <taxon>Viridiplantae</taxon>
        <taxon>Streptophyta</taxon>
        <taxon>Embryophyta</taxon>
        <taxon>Tracheophyta</taxon>
        <taxon>Spermatophyta</taxon>
        <taxon>Magnoliopsida</taxon>
        <taxon>eudicotyledons</taxon>
        <taxon>Gunneridae</taxon>
        <taxon>Pentapetalae</taxon>
        <taxon>rosids</taxon>
        <taxon>Vitales</taxon>
        <taxon>Vitaceae</taxon>
        <taxon>Viteae</taxon>
        <taxon>Vitis</taxon>
    </lineage>
</organism>
<gene>
    <name evidence="6" type="primary">SCPL40_2</name>
    <name evidence="6" type="ORF">CK203_080734</name>
</gene>
<name>A0A438DZI2_VITVI</name>
<dbReference type="InterPro" id="IPR033124">
    <property type="entry name" value="Ser_caboxypep_his_AS"/>
</dbReference>
<dbReference type="Proteomes" id="UP000288805">
    <property type="component" value="Unassembled WGS sequence"/>
</dbReference>
<dbReference type="Pfam" id="PF00450">
    <property type="entry name" value="Peptidase_S10"/>
    <property type="match status" value="1"/>
</dbReference>
<protein>
    <submittedName>
        <fullName evidence="6">Serine carboxypeptidase-like 40</fullName>
    </submittedName>
</protein>
<keyword evidence="4" id="KW-0378">Hydrolase</keyword>
<keyword evidence="3" id="KW-0645">Protease</keyword>
<evidence type="ECO:0000256" key="2">
    <source>
        <dbReference type="ARBA" id="ARBA00022645"/>
    </source>
</evidence>
<comment type="caution">
    <text evidence="6">The sequence shown here is derived from an EMBL/GenBank/DDBJ whole genome shotgun (WGS) entry which is preliminary data.</text>
</comment>
<evidence type="ECO:0000313" key="7">
    <source>
        <dbReference type="Proteomes" id="UP000288805"/>
    </source>
</evidence>
<evidence type="ECO:0000256" key="1">
    <source>
        <dbReference type="ARBA" id="ARBA00009431"/>
    </source>
</evidence>
<comment type="similarity">
    <text evidence="1">Belongs to the peptidase S10 family.</text>
</comment>
<evidence type="ECO:0000256" key="3">
    <source>
        <dbReference type="ARBA" id="ARBA00022670"/>
    </source>
</evidence>
<dbReference type="InterPro" id="IPR001563">
    <property type="entry name" value="Peptidase_S10"/>
</dbReference>
<dbReference type="SUPFAM" id="SSF53474">
    <property type="entry name" value="alpha/beta-Hydrolases"/>
    <property type="match status" value="1"/>
</dbReference>
<dbReference type="EMBL" id="QGNW01001453">
    <property type="protein sequence ID" value="RVW40810.1"/>
    <property type="molecule type" value="Genomic_DNA"/>
</dbReference>